<evidence type="ECO:0000313" key="2">
    <source>
        <dbReference type="Proteomes" id="UP000030219"/>
    </source>
</evidence>
<gene>
    <name evidence="1" type="primary">ORF22</name>
</gene>
<protein>
    <submittedName>
        <fullName evidence="1">Putative exonuclease</fullName>
    </submittedName>
</protein>
<dbReference type="RefSeq" id="YP_009801280.1">
    <property type="nucleotide sequence ID" value="NC_047967.1"/>
</dbReference>
<dbReference type="InterPro" id="IPR036279">
    <property type="entry name" value="5-3_exonuclease_C_sf"/>
</dbReference>
<dbReference type="EMBL" id="LN610580">
    <property type="protein sequence ID" value="CEF89901.1"/>
    <property type="molecule type" value="Genomic_DNA"/>
</dbReference>
<proteinExistence type="predicted"/>
<dbReference type="SUPFAM" id="SSF47807">
    <property type="entry name" value="5' to 3' exonuclease, C-terminal subdomain"/>
    <property type="match status" value="1"/>
</dbReference>
<sequence>MRLPSEEFLAGLSEQFDRTMAGGTLVCDADGPAYVASATAKTLDTALRRFWKIILEQQFLAHCTGTRVHLTAAGGAKAYRDVYPTMKPYQGQRKGKAKPTLLEPLRRAVADVHERGGAPEGIDVILHTFFEADDGMMMDAYAMQDKAIIRSDDKDLRMTIYPYWEIDTACVSRIDGGFGYLKEAYTPSGQFKLKGHGRKFFLAQWLGGDTADNIRGIDRFNGKLCGMKTAFDILHPITDEDEAIDMILESYAKIKQNPLAEAEVLWMRRTPTDNAAQYLLSRDLRPAFRQWIIELDAYHEALLQKRRESDYDE</sequence>
<keyword evidence="1" id="KW-0378">Hydrolase</keyword>
<evidence type="ECO:0000313" key="1">
    <source>
        <dbReference type="EMBL" id="CEF89901.1"/>
    </source>
</evidence>
<dbReference type="Proteomes" id="UP000030219">
    <property type="component" value="Segment"/>
</dbReference>
<reference evidence="1 2" key="1">
    <citation type="journal article" date="2015" name="PLoS ONE">
        <title>Investigation of a Large Collection of Pseudomonas aeruginosa Bacteriophages Collected from a Single Environmental Source in Abidjan, Cote d'Ivoire.</title>
        <authorList>
            <person name="Essoh C."/>
            <person name="Latino L."/>
            <person name="Midoux C."/>
            <person name="Blouin Y."/>
            <person name="Loukou G."/>
            <person name="Nguetta S.P."/>
            <person name="Lathro S."/>
            <person name="Cablanmian A."/>
            <person name="Kouassi A.K."/>
            <person name="Vergnaud G."/>
            <person name="Pourcel C."/>
        </authorList>
    </citation>
    <scope>NUCLEOTIDE SEQUENCE [LARGE SCALE GENOMIC DNA]</scope>
    <source>
        <strain evidence="1">PAO1_1-15pyo</strain>
    </source>
</reference>
<accession>A0A0A1IVE6</accession>
<keyword evidence="2" id="KW-1185">Reference proteome</keyword>
<name>A0A0A1IVE6_9CAUD</name>
<keyword evidence="1" id="KW-0540">Nuclease</keyword>
<dbReference type="KEGG" id="vg:54991792"/>
<keyword evidence="1" id="KW-0269">Exonuclease</keyword>
<dbReference type="GO" id="GO:0004527">
    <property type="term" value="F:exonuclease activity"/>
    <property type="evidence" value="ECO:0007669"/>
    <property type="project" value="UniProtKB-KW"/>
</dbReference>
<organism evidence="1 2">
    <name type="scientific">Pseudomonas phage vB_PaeP_PAO1_1-15pyo</name>
    <dbReference type="NCBI Taxonomy" id="1548908"/>
    <lineage>
        <taxon>Viruses</taxon>
        <taxon>Duplodnaviria</taxon>
        <taxon>Heunggongvirae</taxon>
        <taxon>Uroviricota</taxon>
        <taxon>Caudoviricetes</taxon>
        <taxon>Autographivirales</taxon>
        <taxon>Autoscriptoviridae</taxon>
        <taxon>Krylovirinae</taxon>
        <taxon>Phikmvvirus</taxon>
        <taxon>Phikmvvirus 15pyo</taxon>
    </lineage>
</organism>
<dbReference type="GeneID" id="54991792"/>